<dbReference type="KEGG" id="snep:Enr13x_31220"/>
<feature type="domain" description="THIF-type NAD/FAD binding fold" evidence="1">
    <location>
        <begin position="38"/>
        <end position="287"/>
    </location>
</feature>
<dbReference type="PANTHER" id="PTHR43267:SF1">
    <property type="entry name" value="TRNA THREONYLCARBAMOYLADENOSINE DEHYDRATASE"/>
    <property type="match status" value="1"/>
</dbReference>
<dbReference type="GO" id="GO:0008641">
    <property type="term" value="F:ubiquitin-like modifier activating enzyme activity"/>
    <property type="evidence" value="ECO:0007669"/>
    <property type="project" value="InterPro"/>
</dbReference>
<evidence type="ECO:0000313" key="2">
    <source>
        <dbReference type="EMBL" id="QDV43267.1"/>
    </source>
</evidence>
<keyword evidence="2" id="KW-0436">Ligase</keyword>
<dbReference type="Proteomes" id="UP000319004">
    <property type="component" value="Chromosome"/>
</dbReference>
<dbReference type="RefSeq" id="WP_145387262.1">
    <property type="nucleotide sequence ID" value="NZ_CP037423.1"/>
</dbReference>
<proteinExistence type="predicted"/>
<dbReference type="Gene3D" id="3.40.50.720">
    <property type="entry name" value="NAD(P)-binding Rossmann-like Domain"/>
    <property type="match status" value="1"/>
</dbReference>
<dbReference type="GO" id="GO:0061503">
    <property type="term" value="F:tRNA threonylcarbamoyladenosine dehydratase"/>
    <property type="evidence" value="ECO:0007669"/>
    <property type="project" value="TreeGrafter"/>
</dbReference>
<dbReference type="InterPro" id="IPR045886">
    <property type="entry name" value="ThiF/MoeB/HesA"/>
</dbReference>
<dbReference type="CDD" id="cd01483">
    <property type="entry name" value="E1_enzyme_family"/>
    <property type="match status" value="1"/>
</dbReference>
<keyword evidence="3" id="KW-1185">Reference proteome</keyword>
<evidence type="ECO:0000259" key="1">
    <source>
        <dbReference type="Pfam" id="PF00899"/>
    </source>
</evidence>
<dbReference type="InterPro" id="IPR035985">
    <property type="entry name" value="Ubiquitin-activating_enz"/>
</dbReference>
<dbReference type="Pfam" id="PF00899">
    <property type="entry name" value="ThiF"/>
    <property type="match status" value="1"/>
</dbReference>
<dbReference type="OrthoDB" id="9804150at2"/>
<name>A0A518HR24_9BACT</name>
<organism evidence="2 3">
    <name type="scientific">Stieleria neptunia</name>
    <dbReference type="NCBI Taxonomy" id="2527979"/>
    <lineage>
        <taxon>Bacteria</taxon>
        <taxon>Pseudomonadati</taxon>
        <taxon>Planctomycetota</taxon>
        <taxon>Planctomycetia</taxon>
        <taxon>Pirellulales</taxon>
        <taxon>Pirellulaceae</taxon>
        <taxon>Stieleria</taxon>
    </lineage>
</organism>
<gene>
    <name evidence="2" type="primary">tcdA</name>
    <name evidence="2" type="ORF">Enr13x_31220</name>
</gene>
<dbReference type="NCBIfam" id="NF006077">
    <property type="entry name" value="PRK08223.1"/>
    <property type="match status" value="1"/>
</dbReference>
<dbReference type="GO" id="GO:0061504">
    <property type="term" value="P:cyclic threonylcarbamoyladenosine biosynthetic process"/>
    <property type="evidence" value="ECO:0007669"/>
    <property type="project" value="TreeGrafter"/>
</dbReference>
<dbReference type="InterPro" id="IPR000594">
    <property type="entry name" value="ThiF_NAD_FAD-bd"/>
</dbReference>
<protein>
    <submittedName>
        <fullName evidence="2">tRNA threonylcarbamoyladenosine dehydratase</fullName>
        <ecNumber evidence="2">6.1.-.-</ecNumber>
    </submittedName>
</protein>
<dbReference type="PANTHER" id="PTHR43267">
    <property type="entry name" value="TRNA THREONYLCARBAMOYLADENOSINE DEHYDRATASE"/>
    <property type="match status" value="1"/>
</dbReference>
<evidence type="ECO:0000313" key="3">
    <source>
        <dbReference type="Proteomes" id="UP000319004"/>
    </source>
</evidence>
<reference evidence="2 3" key="1">
    <citation type="submission" date="2019-03" db="EMBL/GenBank/DDBJ databases">
        <title>Deep-cultivation of Planctomycetes and their phenomic and genomic characterization uncovers novel biology.</title>
        <authorList>
            <person name="Wiegand S."/>
            <person name="Jogler M."/>
            <person name="Boedeker C."/>
            <person name="Pinto D."/>
            <person name="Vollmers J."/>
            <person name="Rivas-Marin E."/>
            <person name="Kohn T."/>
            <person name="Peeters S.H."/>
            <person name="Heuer A."/>
            <person name="Rast P."/>
            <person name="Oberbeckmann S."/>
            <person name="Bunk B."/>
            <person name="Jeske O."/>
            <person name="Meyerdierks A."/>
            <person name="Storesund J.E."/>
            <person name="Kallscheuer N."/>
            <person name="Luecker S."/>
            <person name="Lage O.M."/>
            <person name="Pohl T."/>
            <person name="Merkel B.J."/>
            <person name="Hornburger P."/>
            <person name="Mueller R.-W."/>
            <person name="Bruemmer F."/>
            <person name="Labrenz M."/>
            <person name="Spormann A.M."/>
            <person name="Op den Camp H."/>
            <person name="Overmann J."/>
            <person name="Amann R."/>
            <person name="Jetten M.S.M."/>
            <person name="Mascher T."/>
            <person name="Medema M.H."/>
            <person name="Devos D.P."/>
            <person name="Kaster A.-K."/>
            <person name="Ovreas L."/>
            <person name="Rohde M."/>
            <person name="Galperin M.Y."/>
            <person name="Jogler C."/>
        </authorList>
    </citation>
    <scope>NUCLEOTIDE SEQUENCE [LARGE SCALE GENOMIC DNA]</scope>
    <source>
        <strain evidence="2 3">Enr13</strain>
    </source>
</reference>
<dbReference type="AlphaFoldDB" id="A0A518HR24"/>
<accession>A0A518HR24</accession>
<dbReference type="SUPFAM" id="SSF69572">
    <property type="entry name" value="Activating enzymes of the ubiquitin-like proteins"/>
    <property type="match status" value="1"/>
</dbReference>
<sequence>MPTPTFPPYIAAQDATPLQLPVATEPTSPWSYEEAFARNEGLISKEAQQKLRDCTVAIPGMGGVGGVHLITLARLGVGGFKIADADRFSVANFNRQYGANVNTVDAPKASTMAANALAINPELRLDVLDEFVTPENVDTFLDGVDVLVDGVDFFSIDARRMLFNEARKRGIWAITAGPIGFSTAWLVFDPAGMSFDDYFDIHDNMSKVDKLIAFAVGLAPKATQRAYTDLSKIDLESGSGPSTGFACQLASGVAASETMKIVTGRGRIAAVPVYQQFDAFRLRLASGRLSQGNRGPIQRIKRRFLTSICQRHGVVG</sequence>
<dbReference type="EC" id="6.1.-.-" evidence="2"/>
<dbReference type="EMBL" id="CP037423">
    <property type="protein sequence ID" value="QDV43267.1"/>
    <property type="molecule type" value="Genomic_DNA"/>
</dbReference>